<evidence type="ECO:0008006" key="2">
    <source>
        <dbReference type="Google" id="ProtNLM"/>
    </source>
</evidence>
<sequence length="206" mass="23835">MDTFGVSSNNNEKSDIDAKNHVFIDAGQKVINITGTANRYQIKKMTVPKVSKIRVASNNWNIGADELTHECQLKMINDLDKGNIHEYGQLIAKQIDTKIASYKQQDILKKRLDELNFITYKQILNQLNDSKLLCNYCSCQIFILYEIVRELKQWTLDRIDNDKGHNMGNVVIACLDCNIRRRRKNKDDFMFTKNLAIVRQGFTCDP</sequence>
<proteinExistence type="predicted"/>
<dbReference type="AlphaFoldDB" id="A0A6C0F454"/>
<evidence type="ECO:0000313" key="1">
    <source>
        <dbReference type="EMBL" id="QHT35922.1"/>
    </source>
</evidence>
<protein>
    <recommendedName>
        <fullName evidence="2">HNH domain-containing protein</fullName>
    </recommendedName>
</protein>
<dbReference type="EMBL" id="MN739028">
    <property type="protein sequence ID" value="QHT35922.1"/>
    <property type="molecule type" value="Genomic_DNA"/>
</dbReference>
<organism evidence="1">
    <name type="scientific">viral metagenome</name>
    <dbReference type="NCBI Taxonomy" id="1070528"/>
    <lineage>
        <taxon>unclassified sequences</taxon>
        <taxon>metagenomes</taxon>
        <taxon>organismal metagenomes</taxon>
    </lineage>
</organism>
<accession>A0A6C0F454</accession>
<reference evidence="1" key="1">
    <citation type="journal article" date="2020" name="Nature">
        <title>Giant virus diversity and host interactions through global metagenomics.</title>
        <authorList>
            <person name="Schulz F."/>
            <person name="Roux S."/>
            <person name="Paez-Espino D."/>
            <person name="Jungbluth S."/>
            <person name="Walsh D.A."/>
            <person name="Denef V.J."/>
            <person name="McMahon K.D."/>
            <person name="Konstantinidis K.T."/>
            <person name="Eloe-Fadrosh E.A."/>
            <person name="Kyrpides N.C."/>
            <person name="Woyke T."/>
        </authorList>
    </citation>
    <scope>NUCLEOTIDE SEQUENCE</scope>
    <source>
        <strain evidence="1">GVMAG-M-3300009182-46</strain>
    </source>
</reference>
<dbReference type="Gene3D" id="3.30.40.220">
    <property type="match status" value="1"/>
</dbReference>
<name>A0A6C0F454_9ZZZZ</name>